<keyword evidence="2" id="KW-1185">Reference proteome</keyword>
<accession>A0ACC3SVA2</accession>
<dbReference type="EMBL" id="MU971422">
    <property type="protein sequence ID" value="KAK9235296.1"/>
    <property type="molecule type" value="Genomic_DNA"/>
</dbReference>
<reference evidence="2" key="1">
    <citation type="journal article" date="2024" name="Front. Bioeng. Biotechnol.">
        <title>Genome-scale model development and genomic sequencing of the oleaginous clade Lipomyces.</title>
        <authorList>
            <person name="Czajka J.J."/>
            <person name="Han Y."/>
            <person name="Kim J."/>
            <person name="Mondo S.J."/>
            <person name="Hofstad B.A."/>
            <person name="Robles A."/>
            <person name="Haridas S."/>
            <person name="Riley R."/>
            <person name="LaButti K."/>
            <person name="Pangilinan J."/>
            <person name="Andreopoulos W."/>
            <person name="Lipzen A."/>
            <person name="Yan J."/>
            <person name="Wang M."/>
            <person name="Ng V."/>
            <person name="Grigoriev I.V."/>
            <person name="Spatafora J.W."/>
            <person name="Magnuson J.K."/>
            <person name="Baker S.E."/>
            <person name="Pomraning K.R."/>
        </authorList>
    </citation>
    <scope>NUCLEOTIDE SEQUENCE [LARGE SCALE GENOMIC DNA]</scope>
    <source>
        <strain evidence="2">CBS 7786</strain>
    </source>
</reference>
<gene>
    <name evidence="1" type="ORF">V1525DRAFT_410427</name>
</gene>
<dbReference type="Proteomes" id="UP001433508">
    <property type="component" value="Unassembled WGS sequence"/>
</dbReference>
<evidence type="ECO:0000313" key="1">
    <source>
        <dbReference type="EMBL" id="KAK9235296.1"/>
    </source>
</evidence>
<organism evidence="1 2">
    <name type="scientific">Lipomyces kononenkoae</name>
    <name type="common">Yeast</name>
    <dbReference type="NCBI Taxonomy" id="34357"/>
    <lineage>
        <taxon>Eukaryota</taxon>
        <taxon>Fungi</taxon>
        <taxon>Dikarya</taxon>
        <taxon>Ascomycota</taxon>
        <taxon>Saccharomycotina</taxon>
        <taxon>Lipomycetes</taxon>
        <taxon>Lipomycetales</taxon>
        <taxon>Lipomycetaceae</taxon>
        <taxon>Lipomyces</taxon>
    </lineage>
</organism>
<protein>
    <submittedName>
        <fullName evidence="1">Uncharacterized protein</fullName>
    </submittedName>
</protein>
<comment type="caution">
    <text evidence="1">The sequence shown here is derived from an EMBL/GenBank/DDBJ whole genome shotgun (WGS) entry which is preliminary data.</text>
</comment>
<name>A0ACC3SVA2_LIPKO</name>
<proteinExistence type="predicted"/>
<sequence length="795" mass="89647">MLENPSIATGGTVGPKKSSVDALRIIDIRSKKHGDADDTTRRDILDGLRSSPPMLPTYILYDAKGLQLFDAITRLECYYPFASEVSILTQYAKDLAASLPDNSTVVELGCGSLAKTRLLLYAIEGLRKRTTYYALDLSSSELKKAINGLDHGLRYVSVVGLHGTYDDGRKWLARARSKSSGPLVVLWLGSSIGNLSRVEAASFLAQFVKESLIPGDMFVIGIDRRNDPDIVWKAYNDDLGITRKFIFNGLSHANRYLNQVFRLEDWEYEGVYHKHEGYHEAFYSALRDVDLRGIVGNDSGYLPAGARVRVEQSWKYSPHETASLFDGCGLYPLRRWTDAAGMYDLHLVHVPPFNFSISANDPTHAPNLSSWQELWKSWDLASEYMMGDEMLQEKPIPVRNECAFYRGHVPAFFDIKLTEAVPELSPLEPAYFRTIFARGIDPDLDDPSQVHWHSETPQSWPSCDAITKYKWNVRDRIKRMYSRSTLTRHGWRAIWMGFEHEAMHLETLLYMLLQSVTTISPPVPAAVVFGIGGPPSRFPDTTTIELHDIELGIIDSEDQDDIIEPINAHEYGWDNEKPVRVAAVSGKLEVSRKLITNAEYLAYLRQVGSQGIPKSWSGTVARPMVKTFFGAIAFDVSDETGPAQWPVVASYNDLHGYAEWKGHGWRIPSEAELRVIYECFARDASTNGRYDIAQANVAFKFWHPTPLSPEVEIAGPGGMGVWEWTSTTLTRHDGFVPGRLYPEYTADFFDGKHNVVLGGSWSTHPRLCARQSFRNWYQRAYEFAFVGGRLVRDAV</sequence>
<evidence type="ECO:0000313" key="2">
    <source>
        <dbReference type="Proteomes" id="UP001433508"/>
    </source>
</evidence>